<evidence type="ECO:0000256" key="7">
    <source>
        <dbReference type="ARBA" id="ARBA00033000"/>
    </source>
</evidence>
<keyword evidence="4" id="KW-0378">Hydrolase</keyword>
<evidence type="ECO:0000313" key="10">
    <source>
        <dbReference type="EMBL" id="QSX38990.1"/>
    </source>
</evidence>
<dbReference type="Gene3D" id="3.30.379.10">
    <property type="entry name" value="Chitobiase/beta-hexosaminidase domain 2-like"/>
    <property type="match status" value="1"/>
</dbReference>
<dbReference type="Pfam" id="PF02838">
    <property type="entry name" value="Glyco_hydro_20b"/>
    <property type="match status" value="1"/>
</dbReference>
<dbReference type="PANTHER" id="PTHR22600">
    <property type="entry name" value="BETA-HEXOSAMINIDASE"/>
    <property type="match status" value="1"/>
</dbReference>
<dbReference type="CDD" id="cd02847">
    <property type="entry name" value="E_set_Chitobiase_C"/>
    <property type="match status" value="1"/>
</dbReference>
<evidence type="ECO:0000256" key="4">
    <source>
        <dbReference type="ARBA" id="ARBA00022801"/>
    </source>
</evidence>
<dbReference type="PRINTS" id="PR00738">
    <property type="entry name" value="GLHYDRLASE20"/>
</dbReference>
<evidence type="ECO:0000256" key="1">
    <source>
        <dbReference type="ARBA" id="ARBA00001231"/>
    </source>
</evidence>
<feature type="domain" description="Chitobiase/beta-hexosaminidases N-terminal" evidence="9">
    <location>
        <begin position="53"/>
        <end position="218"/>
    </location>
</feature>
<dbReference type="InterPro" id="IPR025705">
    <property type="entry name" value="Beta_hexosaminidase_sua/sub"/>
</dbReference>
<evidence type="ECO:0000256" key="3">
    <source>
        <dbReference type="ARBA" id="ARBA00012663"/>
    </source>
</evidence>
<comment type="catalytic activity">
    <reaction evidence="1">
        <text>Hydrolysis of terminal non-reducing N-acetyl-D-hexosamine residues in N-acetyl-beta-D-hexosaminides.</text>
        <dbReference type="EC" id="3.2.1.52"/>
    </reaction>
</comment>
<organism evidence="10 11">
    <name type="scientific">Shewanella sedimentimangrovi</name>
    <dbReference type="NCBI Taxonomy" id="2814293"/>
    <lineage>
        <taxon>Bacteria</taxon>
        <taxon>Pseudomonadati</taxon>
        <taxon>Pseudomonadota</taxon>
        <taxon>Gammaproteobacteria</taxon>
        <taxon>Alteromonadales</taxon>
        <taxon>Shewanellaceae</taxon>
        <taxon>Shewanella</taxon>
    </lineage>
</organism>
<comment type="similarity">
    <text evidence="2">Belongs to the glycosyl hydrolase 20 family.</text>
</comment>
<dbReference type="SUPFAM" id="SSF81296">
    <property type="entry name" value="E set domains"/>
    <property type="match status" value="1"/>
</dbReference>
<dbReference type="PROSITE" id="PS51257">
    <property type="entry name" value="PROKAR_LIPOPROTEIN"/>
    <property type="match status" value="1"/>
</dbReference>
<dbReference type="InterPro" id="IPR017853">
    <property type="entry name" value="GH"/>
</dbReference>
<dbReference type="PANTHER" id="PTHR22600:SF57">
    <property type="entry name" value="BETA-N-ACETYLHEXOSAMINIDASE"/>
    <property type="match status" value="1"/>
</dbReference>
<dbReference type="InterPro" id="IPR008965">
    <property type="entry name" value="CBM2/CBM3_carb-bd_dom_sf"/>
</dbReference>
<dbReference type="Gene3D" id="2.60.40.290">
    <property type="match status" value="1"/>
</dbReference>
<gene>
    <name evidence="10" type="ORF">JYB85_04485</name>
</gene>
<evidence type="ECO:0000256" key="2">
    <source>
        <dbReference type="ARBA" id="ARBA00006285"/>
    </source>
</evidence>
<dbReference type="Gene3D" id="2.60.40.10">
    <property type="entry name" value="Immunoglobulins"/>
    <property type="match status" value="1"/>
</dbReference>
<keyword evidence="5" id="KW-0326">Glycosidase</keyword>
<dbReference type="Gene3D" id="3.20.20.80">
    <property type="entry name" value="Glycosidases"/>
    <property type="match status" value="1"/>
</dbReference>
<name>A0ABX7R898_9GAMM</name>
<dbReference type="InterPro" id="IPR004867">
    <property type="entry name" value="CHB_C_dom"/>
</dbReference>
<dbReference type="EC" id="3.2.1.52" evidence="3"/>
<dbReference type="Pfam" id="PF03174">
    <property type="entry name" value="CHB_HEX_C"/>
    <property type="match status" value="1"/>
</dbReference>
<dbReference type="InterPro" id="IPR014756">
    <property type="entry name" value="Ig_E-set"/>
</dbReference>
<dbReference type="InterPro" id="IPR015883">
    <property type="entry name" value="Glyco_hydro_20_cat"/>
</dbReference>
<feature type="chain" id="PRO_5045383948" description="beta-N-acetylhexosaminidase" evidence="8">
    <location>
        <begin position="20"/>
        <end position="886"/>
    </location>
</feature>
<dbReference type="Proteomes" id="UP000663207">
    <property type="component" value="Chromosome"/>
</dbReference>
<keyword evidence="11" id="KW-1185">Reference proteome</keyword>
<dbReference type="SUPFAM" id="SSF51445">
    <property type="entry name" value="(Trans)glycosidases"/>
    <property type="match status" value="1"/>
</dbReference>
<dbReference type="InterPro" id="IPR015882">
    <property type="entry name" value="HEX_bac_N"/>
</dbReference>
<protein>
    <recommendedName>
        <fullName evidence="3">beta-N-acetylhexosaminidase</fullName>
        <ecNumber evidence="3">3.2.1.52</ecNumber>
    </recommendedName>
    <alternativeName>
        <fullName evidence="6">Beta-N-acetylhexosaminidase</fullName>
    </alternativeName>
    <alternativeName>
        <fullName evidence="7">N-acetyl-beta-glucosaminidase</fullName>
    </alternativeName>
</protein>
<evidence type="ECO:0000256" key="6">
    <source>
        <dbReference type="ARBA" id="ARBA00030512"/>
    </source>
</evidence>
<keyword evidence="8" id="KW-0732">Signal</keyword>
<evidence type="ECO:0000313" key="11">
    <source>
        <dbReference type="Proteomes" id="UP000663207"/>
    </source>
</evidence>
<dbReference type="Pfam" id="PF03173">
    <property type="entry name" value="CHB_HEX"/>
    <property type="match status" value="1"/>
</dbReference>
<evidence type="ECO:0000256" key="5">
    <source>
        <dbReference type="ARBA" id="ARBA00023295"/>
    </source>
</evidence>
<feature type="signal peptide" evidence="8">
    <location>
        <begin position="1"/>
        <end position="19"/>
    </location>
</feature>
<dbReference type="SUPFAM" id="SSF55545">
    <property type="entry name" value="beta-N-acetylhexosaminidase-like domain"/>
    <property type="match status" value="1"/>
</dbReference>
<dbReference type="EMBL" id="CP071502">
    <property type="protein sequence ID" value="QSX38990.1"/>
    <property type="molecule type" value="Genomic_DNA"/>
</dbReference>
<dbReference type="SUPFAM" id="SSF49384">
    <property type="entry name" value="Carbohydrate-binding domain"/>
    <property type="match status" value="1"/>
</dbReference>
<evidence type="ECO:0000256" key="8">
    <source>
        <dbReference type="SAM" id="SignalP"/>
    </source>
</evidence>
<accession>A0ABX7R898</accession>
<reference evidence="10 11" key="1">
    <citation type="submission" date="2021-03" db="EMBL/GenBank/DDBJ databases">
        <title>Novel species identification of genus Shewanella.</title>
        <authorList>
            <person name="Liu G."/>
            <person name="Zhang Q."/>
        </authorList>
    </citation>
    <scope>NUCLEOTIDE SEQUENCE [LARGE SCALE GENOMIC DNA]</scope>
    <source>
        <strain evidence="10 11">FJAT-52962</strain>
    </source>
</reference>
<proteinExistence type="inferred from homology"/>
<dbReference type="Pfam" id="PF00728">
    <property type="entry name" value="Glyco_hydro_20"/>
    <property type="match status" value="1"/>
</dbReference>
<dbReference type="InterPro" id="IPR012291">
    <property type="entry name" value="CBM2_carb-bd_dom_sf"/>
</dbReference>
<evidence type="ECO:0000259" key="9">
    <source>
        <dbReference type="SMART" id="SM01081"/>
    </source>
</evidence>
<dbReference type="InterPro" id="IPR029018">
    <property type="entry name" value="Hex-like_dom2"/>
</dbReference>
<dbReference type="SMART" id="SM01081">
    <property type="entry name" value="CHB_HEX"/>
    <property type="match status" value="1"/>
</dbReference>
<sequence length="886" mass="98062">MMKTSAAILLLLSMIGVSACSPQEPQQVSLPELPAPQASPAALTQSELQRFADNLKISYRVLTNVSDDQCARDRAGGRCFQAEISLTSSFEFSAADWRIYFSQMRPVQSLNSSEFIISHIQGDLHSISPSAGFSGFKAGETKVLLIRADFWQLSEVDAMPNYYLVAPNLQPVVIASTQLQQDPETGLEVRPYMVAFTDEERQFKRSPEDNLPWAKANVIYERNQDTPDNAELAADSLLPTPLHQELLPEQAPVDLKKGISPVFIGTQRAPVAAALARLARLGVREDAAGVALELVSDPSLASEGYRLDIAAGAIKISAAGAAGFSYGLSSLASLLDPDSLQVSAMRIRDEPHYGFRGLHLDLARNFHSKQLLLKLIDAMAAYKLNRLHLHLADDEGWRLEIDGLPELTDIGSKRCHDLAEDSCLLPQLGSGPDPDSAVNGFLSMADYVELLQFAAVRQIQVIPSMDMPGHSRAAIKAMEARYRRLLAKGDSKGATEYRLLDPEDKTQYSSVQYYNDNTLNVCLESTFHFVDKVIDEVTKLHQSAGVPLQLYHIGADETAGAWLESPACEALLAADSSIGDKQHLGAYFIERVSTMLASKGITPAGWSDGLGHVRADRMPAKVQSNSWDLLSHQGHRVAHRQANLGWQLVLSTPEVLYFDFPYEADPKEHGYYWGARQNNSRHLFNFMTDNLPANAEQWTDIENRPYSADDRSTAGEQVSEPLRPENRMAGIQGQIWSETLRSDELVEYMAFPRLLMLAERAWHKPDWQVPYQYQGAIYNADSGFFSAELKLAQAQDWYRIANLLGHKELKKLDLAGIGYRIPTVGARISEGRLYTNLIFPGLGIEYRLGECAWQTYQGSIEVGAGPVQVRAVGADGKRRGRSLQVQ</sequence>
<dbReference type="InterPro" id="IPR013783">
    <property type="entry name" value="Ig-like_fold"/>
</dbReference>
<dbReference type="InterPro" id="IPR004866">
    <property type="entry name" value="CHB/HEX_N_dom"/>
</dbReference>